<dbReference type="SUPFAM" id="SSF54277">
    <property type="entry name" value="CAD &amp; PB1 domains"/>
    <property type="match status" value="1"/>
</dbReference>
<dbReference type="PANTHER" id="PTHR31066">
    <property type="entry name" value="OS05G0427100 PROTEIN-RELATED"/>
    <property type="match status" value="1"/>
</dbReference>
<evidence type="ECO:0000259" key="1">
    <source>
        <dbReference type="Pfam" id="PF00564"/>
    </source>
</evidence>
<feature type="domain" description="PB1" evidence="1">
    <location>
        <begin position="18"/>
        <end position="68"/>
    </location>
</feature>
<evidence type="ECO:0000313" key="3">
    <source>
        <dbReference type="Proteomes" id="UP001603857"/>
    </source>
</evidence>
<reference evidence="2 3" key="1">
    <citation type="submission" date="2024-08" db="EMBL/GenBank/DDBJ databases">
        <title>Insights into the chromosomal genome structure of Flemingia macrophylla.</title>
        <authorList>
            <person name="Ding Y."/>
            <person name="Zhao Y."/>
            <person name="Bi W."/>
            <person name="Wu M."/>
            <person name="Zhao G."/>
            <person name="Gong Y."/>
            <person name="Li W."/>
            <person name="Zhang P."/>
        </authorList>
    </citation>
    <scope>NUCLEOTIDE SEQUENCE [LARGE SCALE GENOMIC DNA]</scope>
    <source>
        <strain evidence="2">DYQJB</strain>
        <tissue evidence="2">Leaf</tissue>
    </source>
</reference>
<dbReference type="Proteomes" id="UP001603857">
    <property type="component" value="Unassembled WGS sequence"/>
</dbReference>
<proteinExistence type="predicted"/>
<comment type="caution">
    <text evidence="2">The sequence shown here is derived from an EMBL/GenBank/DDBJ whole genome shotgun (WGS) entry which is preliminary data.</text>
</comment>
<evidence type="ECO:0000313" key="2">
    <source>
        <dbReference type="EMBL" id="KAL2322461.1"/>
    </source>
</evidence>
<gene>
    <name evidence="2" type="ORF">Fmac_026840</name>
</gene>
<dbReference type="AlphaFoldDB" id="A0ABD1LG78"/>
<organism evidence="2 3">
    <name type="scientific">Flemingia macrophylla</name>
    <dbReference type="NCBI Taxonomy" id="520843"/>
    <lineage>
        <taxon>Eukaryota</taxon>
        <taxon>Viridiplantae</taxon>
        <taxon>Streptophyta</taxon>
        <taxon>Embryophyta</taxon>
        <taxon>Tracheophyta</taxon>
        <taxon>Spermatophyta</taxon>
        <taxon>Magnoliopsida</taxon>
        <taxon>eudicotyledons</taxon>
        <taxon>Gunneridae</taxon>
        <taxon>Pentapetalae</taxon>
        <taxon>rosids</taxon>
        <taxon>fabids</taxon>
        <taxon>Fabales</taxon>
        <taxon>Fabaceae</taxon>
        <taxon>Papilionoideae</taxon>
        <taxon>50 kb inversion clade</taxon>
        <taxon>NPAAA clade</taxon>
        <taxon>indigoferoid/millettioid clade</taxon>
        <taxon>Phaseoleae</taxon>
        <taxon>Flemingia</taxon>
    </lineage>
</organism>
<sequence length="146" mass="16764">MSFVMSVSNGIGDLLESFPENIRMETKLSGEELDMLISVTNDDDLNHMMHEYNRLYCPNSKPVRMQLFLFDQPDATKPPHSNSDFLFDLDNHVVPLPPYTSSFAAINFHHPLPDSVAPISIPNPNVHRHLHQEMHCLQIAHTKYRN</sequence>
<dbReference type="InterPro" id="IPR000270">
    <property type="entry name" value="PB1_dom"/>
</dbReference>
<dbReference type="Pfam" id="PF00564">
    <property type="entry name" value="PB1"/>
    <property type="match status" value="1"/>
</dbReference>
<accession>A0ABD1LG78</accession>
<protein>
    <recommendedName>
        <fullName evidence="1">PB1 domain-containing protein</fullName>
    </recommendedName>
</protein>
<dbReference type="EMBL" id="JBGMDY010000009">
    <property type="protein sequence ID" value="KAL2322461.1"/>
    <property type="molecule type" value="Genomic_DNA"/>
</dbReference>
<dbReference type="PANTHER" id="PTHR31066:SF85">
    <property type="entry name" value="OS02G0809100 PROTEIN"/>
    <property type="match status" value="1"/>
</dbReference>
<dbReference type="InterPro" id="IPR053198">
    <property type="entry name" value="Gynoecium_Dev_Regulator"/>
</dbReference>
<keyword evidence="3" id="KW-1185">Reference proteome</keyword>
<name>A0ABD1LG78_9FABA</name>